<comment type="subcellular location">
    <subcellularLocation>
        <location evidence="1">Membrane</location>
        <topology evidence="1">Multi-pass membrane protein</topology>
    </subcellularLocation>
</comment>
<feature type="transmembrane region" description="Helical" evidence="8">
    <location>
        <begin position="220"/>
        <end position="237"/>
    </location>
</feature>
<name>A0A4Q1CAT2_9BACT</name>
<evidence type="ECO:0000256" key="6">
    <source>
        <dbReference type="ARBA" id="ARBA00022989"/>
    </source>
</evidence>
<dbReference type="OrthoDB" id="9781411at2"/>
<feature type="domain" description="RCK C-terminal" evidence="9">
    <location>
        <begin position="675"/>
        <end position="759"/>
    </location>
</feature>
<dbReference type="Gene3D" id="1.20.1530.20">
    <property type="match status" value="1"/>
</dbReference>
<dbReference type="PROSITE" id="PS51202">
    <property type="entry name" value="RCK_C"/>
    <property type="match status" value="2"/>
</dbReference>
<dbReference type="EMBL" id="SDHX01000001">
    <property type="protein sequence ID" value="RXK56207.1"/>
    <property type="molecule type" value="Genomic_DNA"/>
</dbReference>
<dbReference type="GO" id="GO:0016020">
    <property type="term" value="C:membrane"/>
    <property type="evidence" value="ECO:0007669"/>
    <property type="project" value="UniProtKB-SubCell"/>
</dbReference>
<keyword evidence="4" id="KW-0633">Potassium transport</keyword>
<dbReference type="Proteomes" id="UP000290218">
    <property type="component" value="Unassembled WGS sequence"/>
</dbReference>
<protein>
    <submittedName>
        <fullName evidence="10">Sodium:proton exchanger</fullName>
    </submittedName>
</protein>
<proteinExistence type="inferred from homology"/>
<keyword evidence="5 8" id="KW-0812">Transmembrane</keyword>
<dbReference type="GO" id="GO:0015297">
    <property type="term" value="F:antiporter activity"/>
    <property type="evidence" value="ECO:0007669"/>
    <property type="project" value="InterPro"/>
</dbReference>
<evidence type="ECO:0000256" key="2">
    <source>
        <dbReference type="ARBA" id="ARBA00005551"/>
    </source>
</evidence>
<feature type="transmembrane region" description="Helical" evidence="8">
    <location>
        <begin position="426"/>
        <end position="447"/>
    </location>
</feature>
<organism evidence="10 11">
    <name type="scientific">Oleiharenicola lentus</name>
    <dbReference type="NCBI Taxonomy" id="2508720"/>
    <lineage>
        <taxon>Bacteria</taxon>
        <taxon>Pseudomonadati</taxon>
        <taxon>Verrucomicrobiota</taxon>
        <taxon>Opitutia</taxon>
        <taxon>Opitutales</taxon>
        <taxon>Opitutaceae</taxon>
        <taxon>Oleiharenicola</taxon>
    </lineage>
</organism>
<feature type="transmembrane region" description="Helical" evidence="8">
    <location>
        <begin position="55"/>
        <end position="73"/>
    </location>
</feature>
<comment type="caution">
    <text evidence="10">The sequence shown here is derived from an EMBL/GenBank/DDBJ whole genome shotgun (WGS) entry which is preliminary data.</text>
</comment>
<evidence type="ECO:0000256" key="3">
    <source>
        <dbReference type="ARBA" id="ARBA00022448"/>
    </source>
</evidence>
<evidence type="ECO:0000256" key="4">
    <source>
        <dbReference type="ARBA" id="ARBA00022538"/>
    </source>
</evidence>
<feature type="transmembrane region" description="Helical" evidence="8">
    <location>
        <begin position="12"/>
        <end position="43"/>
    </location>
</feature>
<feature type="transmembrane region" description="Helical" evidence="8">
    <location>
        <begin position="537"/>
        <end position="556"/>
    </location>
</feature>
<evidence type="ECO:0000256" key="1">
    <source>
        <dbReference type="ARBA" id="ARBA00004141"/>
    </source>
</evidence>
<feature type="transmembrane region" description="Helical" evidence="8">
    <location>
        <begin position="297"/>
        <end position="318"/>
    </location>
</feature>
<evidence type="ECO:0000259" key="9">
    <source>
        <dbReference type="PROSITE" id="PS51202"/>
    </source>
</evidence>
<dbReference type="InterPro" id="IPR036721">
    <property type="entry name" value="RCK_C_sf"/>
</dbReference>
<sequence length="759" mass="81227">MQGIDFIKDLAVVMLVAGLVGWACHRAGLSVIVGFLAAGMVIGPFTPPFSLVTDIGRIETLAQVGLVFLMFSIGMKLSLRKLRRLGLSLLVATAVTALIVYNLSRLGSPLLGFSGESAVFFGALLIVSSSAIISKVLQETGLTHEKAGQMAMGITVLEDVVAVISLALLNSVVLLGGMGEARVGQTLGLLSAFVALAGVIGLLLVPWLLRRLGESASEELQTLMVAGLMLGLALTAQKAGYSLAMGAFILGSIIAETPQRAQIDRVFEGARDMFSAVFFVSIGMQIDVRLLGQSWLLVLGASVLAMVARPLGGTVAMLVTGVQLKDAVRVGLMITPIGEFSFIIAQLGVTAGVVPASFGAVAVGLSLLTAIAAPVLTRRSGVISDWVAARQPVWLESWLGYYGRLLERFQQIQKRSVLWQLSRKRVIQITLEMLLVTGLFVFSDQMFSLVRDYLPVHSRYPSGATVLFWSVLVLVALAPLVAIWRNLSALSLLYAQVSTQGHAKAAKLAPVVETGLKIGAGLLLVLWLNAILPISGAARWLPAAVLVVVLVGLYFLRSRLIYWHSMLEVELQERLTQGDHKFTGTTAPWMAPHGEWKLALTDCMLPDLADSRGRSLGELALRTKFGCTVAGVERQGVMVGNPTGDMILYPRDKVLLLGTAEQVAAGKEYLQRASGAPVTSNFDEVRMESLEIPVESRLHGRTLAEVALGKAYGLQVAGINRAGHRILNPRGDEKLCVGDSLLVLGSPDQIATFKESLRV</sequence>
<dbReference type="AlphaFoldDB" id="A0A4Q1CAT2"/>
<feature type="transmembrane region" description="Helical" evidence="8">
    <location>
        <begin position="467"/>
        <end position="487"/>
    </location>
</feature>
<feature type="transmembrane region" description="Helical" evidence="8">
    <location>
        <begin position="110"/>
        <end position="133"/>
    </location>
</feature>
<keyword evidence="11" id="KW-1185">Reference proteome</keyword>
<dbReference type="GO" id="GO:1902600">
    <property type="term" value="P:proton transmembrane transport"/>
    <property type="evidence" value="ECO:0007669"/>
    <property type="project" value="InterPro"/>
</dbReference>
<keyword evidence="4" id="KW-0630">Potassium</keyword>
<dbReference type="SUPFAM" id="SSF116726">
    <property type="entry name" value="TrkA C-terminal domain-like"/>
    <property type="match status" value="2"/>
</dbReference>
<dbReference type="Pfam" id="PF02080">
    <property type="entry name" value="TrkA_C"/>
    <property type="match status" value="2"/>
</dbReference>
<evidence type="ECO:0000256" key="5">
    <source>
        <dbReference type="ARBA" id="ARBA00022692"/>
    </source>
</evidence>
<evidence type="ECO:0000313" key="10">
    <source>
        <dbReference type="EMBL" id="RXK56207.1"/>
    </source>
</evidence>
<dbReference type="InterPro" id="IPR006037">
    <property type="entry name" value="RCK_C"/>
</dbReference>
<feature type="transmembrane region" description="Helical" evidence="8">
    <location>
        <begin position="355"/>
        <end position="376"/>
    </location>
</feature>
<feature type="transmembrane region" description="Helical" evidence="8">
    <location>
        <begin position="508"/>
        <end position="531"/>
    </location>
</feature>
<dbReference type="InterPro" id="IPR038770">
    <property type="entry name" value="Na+/solute_symporter_sf"/>
</dbReference>
<feature type="transmembrane region" description="Helical" evidence="8">
    <location>
        <begin position="85"/>
        <end position="104"/>
    </location>
</feature>
<dbReference type="Gene3D" id="3.30.70.1450">
    <property type="entry name" value="Regulator of K+ conductance, C-terminal domain"/>
    <property type="match status" value="2"/>
</dbReference>
<keyword evidence="7 8" id="KW-0472">Membrane</keyword>
<feature type="transmembrane region" description="Helical" evidence="8">
    <location>
        <begin position="330"/>
        <end position="349"/>
    </location>
</feature>
<gene>
    <name evidence="10" type="ORF">ESB00_10140</name>
</gene>
<dbReference type="GO" id="GO:0006813">
    <property type="term" value="P:potassium ion transport"/>
    <property type="evidence" value="ECO:0007669"/>
    <property type="project" value="UniProtKB-KW"/>
</dbReference>
<feature type="transmembrane region" description="Helical" evidence="8">
    <location>
        <begin position="187"/>
        <end position="208"/>
    </location>
</feature>
<feature type="transmembrane region" description="Helical" evidence="8">
    <location>
        <begin position="154"/>
        <end position="175"/>
    </location>
</feature>
<reference evidence="10 11" key="1">
    <citation type="submission" date="2019-01" db="EMBL/GenBank/DDBJ databases">
        <title>Lacunisphaera sp. strain TWA-58.</title>
        <authorList>
            <person name="Chen W.-M."/>
        </authorList>
    </citation>
    <scope>NUCLEOTIDE SEQUENCE [LARGE SCALE GENOMIC DNA]</scope>
    <source>
        <strain evidence="10 11">TWA-58</strain>
    </source>
</reference>
<evidence type="ECO:0000313" key="11">
    <source>
        <dbReference type="Proteomes" id="UP000290218"/>
    </source>
</evidence>
<dbReference type="GO" id="GO:0008324">
    <property type="term" value="F:monoatomic cation transmembrane transporter activity"/>
    <property type="evidence" value="ECO:0007669"/>
    <property type="project" value="InterPro"/>
</dbReference>
<evidence type="ECO:0000256" key="8">
    <source>
        <dbReference type="SAM" id="Phobius"/>
    </source>
</evidence>
<dbReference type="InterPro" id="IPR006153">
    <property type="entry name" value="Cation/H_exchanger_TM"/>
</dbReference>
<keyword evidence="6 8" id="KW-1133">Transmembrane helix</keyword>
<comment type="similarity">
    <text evidence="2">Belongs to the monovalent cation:proton antiporter 2 (CPA2) transporter (TC 2.A.37) family.</text>
</comment>
<accession>A0A4Q1CAT2</accession>
<keyword evidence="3" id="KW-0813">Transport</keyword>
<keyword evidence="4" id="KW-0406">Ion transport</keyword>
<dbReference type="PANTHER" id="PTHR42751:SF3">
    <property type="entry name" value="SODIUM_GLUTAMATE SYMPORTER"/>
    <property type="match status" value="1"/>
</dbReference>
<dbReference type="Pfam" id="PF00999">
    <property type="entry name" value="Na_H_Exchanger"/>
    <property type="match status" value="1"/>
</dbReference>
<dbReference type="PANTHER" id="PTHR42751">
    <property type="entry name" value="SODIUM/HYDROGEN EXCHANGER FAMILY/TRKA DOMAIN PROTEIN"/>
    <property type="match status" value="1"/>
</dbReference>
<feature type="domain" description="RCK C-terminal" evidence="9">
    <location>
        <begin position="588"/>
        <end position="672"/>
    </location>
</feature>
<evidence type="ECO:0000256" key="7">
    <source>
        <dbReference type="ARBA" id="ARBA00023136"/>
    </source>
</evidence>
<dbReference type="RefSeq" id="WP_129047573.1">
    <property type="nucleotide sequence ID" value="NZ_SDHX01000001.1"/>
</dbReference>